<feature type="compositionally biased region" description="Basic residues" evidence="3">
    <location>
        <begin position="605"/>
        <end position="614"/>
    </location>
</feature>
<evidence type="ECO:0000259" key="4">
    <source>
        <dbReference type="Pfam" id="PF12936"/>
    </source>
</evidence>
<dbReference type="OrthoDB" id="10252032at2759"/>
<accession>A0A813RTQ1</accession>
<dbReference type="PANTHER" id="PTHR14490">
    <property type="entry name" value="ZINC FINGER, ZZ TYPE"/>
    <property type="match status" value="1"/>
</dbReference>
<evidence type="ECO:0000313" key="9">
    <source>
        <dbReference type="Proteomes" id="UP000663829"/>
    </source>
</evidence>
<dbReference type="EMBL" id="CAJNOQ010000310">
    <property type="protein sequence ID" value="CAF0785833.1"/>
    <property type="molecule type" value="Genomic_DNA"/>
</dbReference>
<reference evidence="6" key="1">
    <citation type="submission" date="2021-02" db="EMBL/GenBank/DDBJ databases">
        <authorList>
            <person name="Nowell W R."/>
        </authorList>
    </citation>
    <scope>NUCLEOTIDE SEQUENCE</scope>
</reference>
<comment type="caution">
    <text evidence="6">The sequence shown here is derived from an EMBL/GenBank/DDBJ whole genome shotgun (WGS) entry which is preliminary data.</text>
</comment>
<organism evidence="6 9">
    <name type="scientific">Didymodactylos carnosus</name>
    <dbReference type="NCBI Taxonomy" id="1234261"/>
    <lineage>
        <taxon>Eukaryota</taxon>
        <taxon>Metazoa</taxon>
        <taxon>Spiralia</taxon>
        <taxon>Gnathifera</taxon>
        <taxon>Rotifera</taxon>
        <taxon>Eurotatoria</taxon>
        <taxon>Bdelloidea</taxon>
        <taxon>Philodinida</taxon>
        <taxon>Philodinidae</taxon>
        <taxon>Didymodactylos</taxon>
    </lineage>
</organism>
<dbReference type="GO" id="GO:0000447">
    <property type="term" value="P:endonucleolytic cleavage in ITS1 to separate SSU-rRNA from 5.8S rRNA and LSU-rRNA from tricistronic rRNA transcript (SSU-rRNA, 5.8S rRNA, LSU-rRNA)"/>
    <property type="evidence" value="ECO:0007669"/>
    <property type="project" value="TreeGrafter"/>
</dbReference>
<evidence type="ECO:0000313" key="5">
    <source>
        <dbReference type="EMBL" id="CAF0761061.1"/>
    </source>
</evidence>
<dbReference type="Proteomes" id="UP000677228">
    <property type="component" value="Unassembled WGS sequence"/>
</dbReference>
<keyword evidence="9" id="KW-1185">Reference proteome</keyword>
<dbReference type="AlphaFoldDB" id="A0A813RTQ1"/>
<feature type="domain" description="Kri1-like C-terminal" evidence="4">
    <location>
        <begin position="477"/>
        <end position="564"/>
    </location>
</feature>
<feature type="region of interest" description="Disordered" evidence="3">
    <location>
        <begin position="128"/>
        <end position="151"/>
    </location>
</feature>
<dbReference type="Proteomes" id="UP000663829">
    <property type="component" value="Unassembled WGS sequence"/>
</dbReference>
<comment type="similarity">
    <text evidence="1">Belongs to the KRI1 family.</text>
</comment>
<dbReference type="Pfam" id="PF12936">
    <property type="entry name" value="Kri1_C"/>
    <property type="match status" value="1"/>
</dbReference>
<feature type="compositionally biased region" description="Acidic residues" evidence="3">
    <location>
        <begin position="46"/>
        <end position="61"/>
    </location>
</feature>
<evidence type="ECO:0000256" key="2">
    <source>
        <dbReference type="ARBA" id="ARBA00017294"/>
    </source>
</evidence>
<feature type="compositionally biased region" description="Basic and acidic residues" evidence="3">
    <location>
        <begin position="26"/>
        <end position="35"/>
    </location>
</feature>
<dbReference type="GO" id="GO:0030686">
    <property type="term" value="C:90S preribosome"/>
    <property type="evidence" value="ECO:0007669"/>
    <property type="project" value="TreeGrafter"/>
</dbReference>
<evidence type="ECO:0000256" key="3">
    <source>
        <dbReference type="SAM" id="MobiDB-lite"/>
    </source>
</evidence>
<dbReference type="EMBL" id="CAJOBA010000552">
    <property type="protein sequence ID" value="CAF3540839.1"/>
    <property type="molecule type" value="Genomic_DNA"/>
</dbReference>
<protein>
    <recommendedName>
        <fullName evidence="2">Protein KRI1 homolog</fullName>
    </recommendedName>
</protein>
<dbReference type="InterPro" id="IPR018034">
    <property type="entry name" value="Kri1"/>
</dbReference>
<evidence type="ECO:0000313" key="8">
    <source>
        <dbReference type="EMBL" id="CAF3569553.1"/>
    </source>
</evidence>
<proteinExistence type="inferred from homology"/>
<evidence type="ECO:0000256" key="1">
    <source>
        <dbReference type="ARBA" id="ARBA00007473"/>
    </source>
</evidence>
<gene>
    <name evidence="6" type="ORF">GPM918_LOCUS2725</name>
    <name evidence="5" type="ORF">OVA965_LOCUS2553</name>
    <name evidence="8" type="ORF">SRO942_LOCUS2725</name>
    <name evidence="7" type="ORF">TMI583_LOCUS2553</name>
</gene>
<dbReference type="InterPro" id="IPR024626">
    <property type="entry name" value="Kri1-like_C"/>
</dbReference>
<feature type="region of interest" description="Disordered" evidence="3">
    <location>
        <begin position="576"/>
        <end position="658"/>
    </location>
</feature>
<dbReference type="Proteomes" id="UP000682733">
    <property type="component" value="Unassembled WGS sequence"/>
</dbReference>
<sequence length="688" mass="82666">MFEDDDNTEVSPITLTINKSYAKNYENWRQKEEKQKRRRYGSDAGESSDEEPEDDNAQEWTEDVEKEFLRCYSVLKKRDPKIYDENTKFFNQTADTVAPTVKSQTVTSREKPLKMDLKMAEIKYAMSHNDGNDDDEEMSQNKNRKSIVEEEQELKQSFKTALKKHDEETDDNNDFLVVKAKTNEQQAKEEQDYIEWLKGQKQECKDEAKTDLNYLHDYWNDPKISERDRFLRDYILNKMYLQENDDRIPSYQEIIDDDDEEMRILAEDEEHAQKQEDFERKYNFRFEEPDAEFIKQYPRTIADSVRRKDDRRKEKRESYKRRKEMEKNQKLEEIKRLKNLKKKEILDKIEKLRRIAGNEQMELNVDDLEEDFDPKEYDKRMHELFNEDYYKSGQDEEQKPEVSDDELLVENWDRSETLKKNDVLQDNNQDDVNEIEQSKRTNSNENEFLFTQQKKKKKSKFRVALEKEKPIFNPKDKTFEEYFNEYYKLDCEDIIGDMPVRFQYREVLPNDFGLTVDEILTARDKELNAWCSLKKTCQYRSNEEEIHDQHLYKNKSKNMERKQKILSSVYLNESDDEKNKIKTKPNGNLKEKNGEQQSTIETTTTKKKKRKHKKTLESVSEEKQQESTPISVTTSTTAKRNNNKNSKKKFKTESSEQQILSTMTDDRLEAYGLNPKRFRKFLRFKTGK</sequence>
<dbReference type="GO" id="GO:0005730">
    <property type="term" value="C:nucleolus"/>
    <property type="evidence" value="ECO:0007669"/>
    <property type="project" value="TreeGrafter"/>
</dbReference>
<feature type="region of interest" description="Disordered" evidence="3">
    <location>
        <begin position="24"/>
        <end position="61"/>
    </location>
</feature>
<evidence type="ECO:0000313" key="7">
    <source>
        <dbReference type="EMBL" id="CAF3540839.1"/>
    </source>
</evidence>
<dbReference type="Proteomes" id="UP000681722">
    <property type="component" value="Unassembled WGS sequence"/>
</dbReference>
<feature type="region of interest" description="Disordered" evidence="3">
    <location>
        <begin position="305"/>
        <end position="325"/>
    </location>
</feature>
<dbReference type="PANTHER" id="PTHR14490:SF5">
    <property type="entry name" value="PROTEIN KRI1 HOMOLOG"/>
    <property type="match status" value="1"/>
</dbReference>
<dbReference type="EMBL" id="CAJNOK010000552">
    <property type="protein sequence ID" value="CAF0761061.1"/>
    <property type="molecule type" value="Genomic_DNA"/>
</dbReference>
<feature type="compositionally biased region" description="Basic residues" evidence="3">
    <location>
        <begin position="641"/>
        <end position="650"/>
    </location>
</feature>
<name>A0A813RTQ1_9BILA</name>
<dbReference type="EMBL" id="CAJOBC010000310">
    <property type="protein sequence ID" value="CAF3569553.1"/>
    <property type="molecule type" value="Genomic_DNA"/>
</dbReference>
<dbReference type="Pfam" id="PF05178">
    <property type="entry name" value="Kri1"/>
    <property type="match status" value="1"/>
</dbReference>
<evidence type="ECO:0000313" key="6">
    <source>
        <dbReference type="EMBL" id="CAF0785833.1"/>
    </source>
</evidence>